<comment type="caution">
    <text evidence="2">The sequence shown here is derived from an EMBL/GenBank/DDBJ whole genome shotgun (WGS) entry which is preliminary data.</text>
</comment>
<dbReference type="PROSITE" id="PS51186">
    <property type="entry name" value="GNAT"/>
    <property type="match status" value="1"/>
</dbReference>
<name>A0A3M8HFI3_9BACI</name>
<gene>
    <name evidence="2" type="ORF">EC501_02375</name>
</gene>
<evidence type="ECO:0000259" key="1">
    <source>
        <dbReference type="PROSITE" id="PS51186"/>
    </source>
</evidence>
<protein>
    <submittedName>
        <fullName evidence="2">GNAT family N-acetyltransferase</fullName>
    </submittedName>
</protein>
<evidence type="ECO:0000313" key="2">
    <source>
        <dbReference type="EMBL" id="RND01119.1"/>
    </source>
</evidence>
<sequence length="156" mass="18137">MHLQINTMNELFAKEILSWKYHIPYDFYNSVDTEDNRKELLDGYYYAIENEDGELFGYFCIGESAQVPIGHQVNAYRESCIDMGLGMNPKYVGQGNGFFFCSFILQSIERKYKGVPIRLTVATFNKRAVHLYEKLGFKKKAEFCSDKAQFTTMVRT</sequence>
<dbReference type="Gene3D" id="3.40.630.30">
    <property type="match status" value="1"/>
</dbReference>
<dbReference type="Pfam" id="PF00583">
    <property type="entry name" value="Acetyltransf_1"/>
    <property type="match status" value="1"/>
</dbReference>
<feature type="domain" description="N-acetyltransferase" evidence="1">
    <location>
        <begin position="3"/>
        <end position="156"/>
    </location>
</feature>
<accession>A0A3M8HFI3</accession>
<keyword evidence="3" id="KW-1185">Reference proteome</keyword>
<reference evidence="2 3" key="1">
    <citation type="journal article" date="2014" name="Int. J. Syst. Evol. Microbiol.">
        <title>Lysinibacillus halotolerans sp. nov., isolated from saline-alkaline soil.</title>
        <authorList>
            <person name="Kong D."/>
            <person name="Wang Y."/>
            <person name="Zhao B."/>
            <person name="Li Y."/>
            <person name="Song J."/>
            <person name="Zhai Y."/>
            <person name="Zhang C."/>
            <person name="Wang H."/>
            <person name="Chen X."/>
            <person name="Zhao B."/>
            <person name="Ruan Z."/>
        </authorList>
    </citation>
    <scope>NUCLEOTIDE SEQUENCE [LARGE SCALE GENOMIC DNA]</scope>
    <source>
        <strain evidence="2 3">MCCC 1A12703</strain>
    </source>
</reference>
<dbReference type="AlphaFoldDB" id="A0A3M8HFI3"/>
<dbReference type="InterPro" id="IPR000182">
    <property type="entry name" value="GNAT_dom"/>
</dbReference>
<keyword evidence="2" id="KW-0808">Transferase</keyword>
<dbReference type="EMBL" id="RHLQ01000003">
    <property type="protein sequence ID" value="RND01119.1"/>
    <property type="molecule type" value="Genomic_DNA"/>
</dbReference>
<dbReference type="InterPro" id="IPR016181">
    <property type="entry name" value="Acyl_CoA_acyltransferase"/>
</dbReference>
<dbReference type="GO" id="GO:0016747">
    <property type="term" value="F:acyltransferase activity, transferring groups other than amino-acyl groups"/>
    <property type="evidence" value="ECO:0007669"/>
    <property type="project" value="InterPro"/>
</dbReference>
<evidence type="ECO:0000313" key="3">
    <source>
        <dbReference type="Proteomes" id="UP000279909"/>
    </source>
</evidence>
<dbReference type="OrthoDB" id="423921at2"/>
<proteinExistence type="predicted"/>
<dbReference type="RefSeq" id="WP_122970687.1">
    <property type="nucleotide sequence ID" value="NZ_RHLQ01000003.1"/>
</dbReference>
<dbReference type="SUPFAM" id="SSF55729">
    <property type="entry name" value="Acyl-CoA N-acyltransferases (Nat)"/>
    <property type="match status" value="1"/>
</dbReference>
<dbReference type="Proteomes" id="UP000279909">
    <property type="component" value="Unassembled WGS sequence"/>
</dbReference>
<organism evidence="2 3">
    <name type="scientific">Lysinibacillus halotolerans</name>
    <dbReference type="NCBI Taxonomy" id="1368476"/>
    <lineage>
        <taxon>Bacteria</taxon>
        <taxon>Bacillati</taxon>
        <taxon>Bacillota</taxon>
        <taxon>Bacilli</taxon>
        <taxon>Bacillales</taxon>
        <taxon>Bacillaceae</taxon>
        <taxon>Lysinibacillus</taxon>
    </lineage>
</organism>